<comment type="caution">
    <text evidence="1">The sequence shown here is derived from an EMBL/GenBank/DDBJ whole genome shotgun (WGS) entry which is preliminary data.</text>
</comment>
<organism evidence="1 2">
    <name type="scientific">Levilactobacillus namurensis</name>
    <dbReference type="NCBI Taxonomy" id="380393"/>
    <lineage>
        <taxon>Bacteria</taxon>
        <taxon>Bacillati</taxon>
        <taxon>Bacillota</taxon>
        <taxon>Bacilli</taxon>
        <taxon>Lactobacillales</taxon>
        <taxon>Lactobacillaceae</taxon>
        <taxon>Levilactobacillus</taxon>
    </lineage>
</organism>
<accession>A0AAW8W1W9</accession>
<name>A0AAW8W1W9_9LACO</name>
<dbReference type="AlphaFoldDB" id="A0AAW8W1W9"/>
<dbReference type="Proteomes" id="UP001254075">
    <property type="component" value="Unassembled WGS sequence"/>
</dbReference>
<dbReference type="RefSeq" id="WP_313844414.1">
    <property type="nucleotide sequence ID" value="NZ_JAVLAM010000001.1"/>
</dbReference>
<evidence type="ECO:0000313" key="2">
    <source>
        <dbReference type="Proteomes" id="UP001254075"/>
    </source>
</evidence>
<evidence type="ECO:0008006" key="3">
    <source>
        <dbReference type="Google" id="ProtNLM"/>
    </source>
</evidence>
<proteinExistence type="predicted"/>
<evidence type="ECO:0000313" key="1">
    <source>
        <dbReference type="EMBL" id="MDT7013182.1"/>
    </source>
</evidence>
<protein>
    <recommendedName>
        <fullName evidence="3">ACT domain-containing protein</fullName>
    </recommendedName>
</protein>
<sequence>MNTLIRLLQMVLSDQKVVAVNSAQSTIQLRVGVALTSKLSELLNLLGTYQVRFTLIYIEKESMVLFTIEKSENEHLDKLLK</sequence>
<gene>
    <name evidence="1" type="ORF">RI532_01900</name>
</gene>
<dbReference type="EMBL" id="JAVLAM010000001">
    <property type="protein sequence ID" value="MDT7013182.1"/>
    <property type="molecule type" value="Genomic_DNA"/>
</dbReference>
<reference evidence="1" key="1">
    <citation type="submission" date="2023-08" db="EMBL/GenBank/DDBJ databases">
        <authorList>
            <person name="Page C.A."/>
            <person name="Perez-Diaz I.M."/>
        </authorList>
    </citation>
    <scope>NUCLEOTIDE SEQUENCE</scope>
    <source>
        <strain evidence="1">3.8.38</strain>
    </source>
</reference>